<evidence type="ECO:0000259" key="4">
    <source>
        <dbReference type="PROSITE" id="PS50995"/>
    </source>
</evidence>
<dbReference type="AlphaFoldDB" id="A0A1I5GTS7"/>
<evidence type="ECO:0000256" key="2">
    <source>
        <dbReference type="ARBA" id="ARBA00023125"/>
    </source>
</evidence>
<dbReference type="PROSITE" id="PS50995">
    <property type="entry name" value="HTH_MARR_2"/>
    <property type="match status" value="1"/>
</dbReference>
<reference evidence="5 6" key="1">
    <citation type="submission" date="2016-10" db="EMBL/GenBank/DDBJ databases">
        <authorList>
            <person name="de Groot N.N."/>
        </authorList>
    </citation>
    <scope>NUCLEOTIDE SEQUENCE [LARGE SCALE GENOMIC DNA]</scope>
    <source>
        <strain evidence="5 6">DSM 44637</strain>
    </source>
</reference>
<protein>
    <submittedName>
        <fullName evidence="5">DNA-binding transcriptional regulator, MarR family</fullName>
    </submittedName>
</protein>
<dbReference type="PROSITE" id="PS01117">
    <property type="entry name" value="HTH_MARR_1"/>
    <property type="match status" value="1"/>
</dbReference>
<dbReference type="GO" id="GO:0003677">
    <property type="term" value="F:DNA binding"/>
    <property type="evidence" value="ECO:0007669"/>
    <property type="project" value="UniProtKB-KW"/>
</dbReference>
<accession>A0A1I5GTS7</accession>
<sequence>MRYANYMSGDPHERSLASRLRLAVVRLNRRLRAQRVADDVSLTQIAALSTLHKCGPLTPGQLAAKEGVQPPSMTRVIAALEEMGFVERRPHPTDGRQAIVELSDDGRTFVRKAISVREAWLDRQLAELGEEELEVLSRAAEIIDRMAGN</sequence>
<keyword evidence="1" id="KW-0805">Transcription regulation</keyword>
<dbReference type="PANTHER" id="PTHR39515:SF2">
    <property type="entry name" value="HTH-TYPE TRANSCRIPTIONAL REGULATOR RV0880"/>
    <property type="match status" value="1"/>
</dbReference>
<name>A0A1I5GTS7_9PSEU</name>
<evidence type="ECO:0000256" key="3">
    <source>
        <dbReference type="ARBA" id="ARBA00023163"/>
    </source>
</evidence>
<dbReference type="InterPro" id="IPR000835">
    <property type="entry name" value="HTH_MarR-typ"/>
</dbReference>
<organism evidence="5 6">
    <name type="scientific">Amycolatopsis rubida</name>
    <dbReference type="NCBI Taxonomy" id="112413"/>
    <lineage>
        <taxon>Bacteria</taxon>
        <taxon>Bacillati</taxon>
        <taxon>Actinomycetota</taxon>
        <taxon>Actinomycetes</taxon>
        <taxon>Pseudonocardiales</taxon>
        <taxon>Pseudonocardiaceae</taxon>
        <taxon>Amycolatopsis</taxon>
    </lineage>
</organism>
<evidence type="ECO:0000256" key="1">
    <source>
        <dbReference type="ARBA" id="ARBA00023015"/>
    </source>
</evidence>
<dbReference type="InterPro" id="IPR023187">
    <property type="entry name" value="Tscrpt_reg_MarR-type_CS"/>
</dbReference>
<dbReference type="InterPro" id="IPR052526">
    <property type="entry name" value="HTH-type_Bedaq_tolerance"/>
</dbReference>
<dbReference type="Pfam" id="PF01047">
    <property type="entry name" value="MarR"/>
    <property type="match status" value="1"/>
</dbReference>
<dbReference type="STRING" id="112413.SAMN05421854_1011805"/>
<dbReference type="InterPro" id="IPR036388">
    <property type="entry name" value="WH-like_DNA-bd_sf"/>
</dbReference>
<dbReference type="PRINTS" id="PR00598">
    <property type="entry name" value="HTHMARR"/>
</dbReference>
<dbReference type="Gene3D" id="1.10.10.10">
    <property type="entry name" value="Winged helix-like DNA-binding domain superfamily/Winged helix DNA-binding domain"/>
    <property type="match status" value="1"/>
</dbReference>
<evidence type="ECO:0000313" key="6">
    <source>
        <dbReference type="Proteomes" id="UP000199137"/>
    </source>
</evidence>
<dbReference type="PANTHER" id="PTHR39515">
    <property type="entry name" value="CONSERVED PROTEIN"/>
    <property type="match status" value="1"/>
</dbReference>
<dbReference type="SMART" id="SM00347">
    <property type="entry name" value="HTH_MARR"/>
    <property type="match status" value="1"/>
</dbReference>
<evidence type="ECO:0000313" key="5">
    <source>
        <dbReference type="EMBL" id="SFO39422.1"/>
    </source>
</evidence>
<dbReference type="GO" id="GO:0003700">
    <property type="term" value="F:DNA-binding transcription factor activity"/>
    <property type="evidence" value="ECO:0007669"/>
    <property type="project" value="InterPro"/>
</dbReference>
<dbReference type="InterPro" id="IPR036390">
    <property type="entry name" value="WH_DNA-bd_sf"/>
</dbReference>
<feature type="domain" description="HTH marR-type" evidence="4">
    <location>
        <begin position="13"/>
        <end position="145"/>
    </location>
</feature>
<gene>
    <name evidence="5" type="ORF">SAMN05421854_1011805</name>
</gene>
<keyword evidence="3" id="KW-0804">Transcription</keyword>
<keyword evidence="2 5" id="KW-0238">DNA-binding</keyword>
<dbReference type="Proteomes" id="UP000199137">
    <property type="component" value="Unassembled WGS sequence"/>
</dbReference>
<dbReference type="SUPFAM" id="SSF46785">
    <property type="entry name" value="Winged helix' DNA-binding domain"/>
    <property type="match status" value="1"/>
</dbReference>
<dbReference type="EMBL" id="FOWC01000001">
    <property type="protein sequence ID" value="SFO39422.1"/>
    <property type="molecule type" value="Genomic_DNA"/>
</dbReference>
<proteinExistence type="predicted"/>